<dbReference type="EMBL" id="JACXVP010000009">
    <property type="protein sequence ID" value="KAG5585126.1"/>
    <property type="molecule type" value="Genomic_DNA"/>
</dbReference>
<gene>
    <name evidence="1" type="ORF">H5410_045560</name>
</gene>
<reference evidence="1 2" key="1">
    <citation type="submission" date="2020-09" db="EMBL/GenBank/DDBJ databases">
        <title>De no assembly of potato wild relative species, Solanum commersonii.</title>
        <authorList>
            <person name="Cho K."/>
        </authorList>
    </citation>
    <scope>NUCLEOTIDE SEQUENCE [LARGE SCALE GENOMIC DNA]</scope>
    <source>
        <strain evidence="1">LZ3.2</strain>
        <tissue evidence="1">Leaf</tissue>
    </source>
</reference>
<evidence type="ECO:0000313" key="1">
    <source>
        <dbReference type="EMBL" id="KAG5585126.1"/>
    </source>
</evidence>
<accession>A0A9J5XD31</accession>
<comment type="caution">
    <text evidence="1">The sequence shown here is derived from an EMBL/GenBank/DDBJ whole genome shotgun (WGS) entry which is preliminary data.</text>
</comment>
<name>A0A9J5XD31_SOLCO</name>
<dbReference type="OrthoDB" id="10502918at2759"/>
<organism evidence="1 2">
    <name type="scientific">Solanum commersonii</name>
    <name type="common">Commerson's wild potato</name>
    <name type="synonym">Commerson's nightshade</name>
    <dbReference type="NCBI Taxonomy" id="4109"/>
    <lineage>
        <taxon>Eukaryota</taxon>
        <taxon>Viridiplantae</taxon>
        <taxon>Streptophyta</taxon>
        <taxon>Embryophyta</taxon>
        <taxon>Tracheophyta</taxon>
        <taxon>Spermatophyta</taxon>
        <taxon>Magnoliopsida</taxon>
        <taxon>eudicotyledons</taxon>
        <taxon>Gunneridae</taxon>
        <taxon>Pentapetalae</taxon>
        <taxon>asterids</taxon>
        <taxon>lamiids</taxon>
        <taxon>Solanales</taxon>
        <taxon>Solanaceae</taxon>
        <taxon>Solanoideae</taxon>
        <taxon>Solaneae</taxon>
        <taxon>Solanum</taxon>
    </lineage>
</organism>
<dbReference type="Proteomes" id="UP000824120">
    <property type="component" value="Chromosome 9"/>
</dbReference>
<proteinExistence type="predicted"/>
<evidence type="ECO:0000313" key="2">
    <source>
        <dbReference type="Proteomes" id="UP000824120"/>
    </source>
</evidence>
<keyword evidence="2" id="KW-1185">Reference proteome</keyword>
<protein>
    <submittedName>
        <fullName evidence="1">Uncharacterized protein</fullName>
    </submittedName>
</protein>
<dbReference type="AlphaFoldDB" id="A0A9J5XD31"/>
<sequence length="70" mass="8207">MNSSSTYRDHWFFTRAHLFLQVCCFDLLHKRRKDWTLQRPDEAFGNSPMASASVGGLYSTPNVQSFWSFE</sequence>